<keyword evidence="12" id="KW-1185">Reference proteome</keyword>
<evidence type="ECO:0000256" key="5">
    <source>
        <dbReference type="ARBA" id="ARBA00023242"/>
    </source>
</evidence>
<dbReference type="FunFam" id="1.10.287.450:FF:000003">
    <property type="entry name" value="Non-homologous end-joining factor 1"/>
    <property type="match status" value="1"/>
</dbReference>
<comment type="caution">
    <text evidence="11">The sequence shown here is derived from an EMBL/GenBank/DDBJ whole genome shotgun (WGS) entry which is preliminary data.</text>
</comment>
<evidence type="ECO:0000256" key="1">
    <source>
        <dbReference type="ARBA" id="ARBA00004123"/>
    </source>
</evidence>
<name>A0A8S3ZHK6_9EUPU</name>
<feature type="domain" description="XLF-like coiled-coil region" evidence="10">
    <location>
        <begin position="142"/>
        <end position="184"/>
    </location>
</feature>
<comment type="subcellular location">
    <subcellularLocation>
        <location evidence="1">Nucleus</location>
    </subcellularLocation>
</comment>
<organism evidence="11 12">
    <name type="scientific">Candidula unifasciata</name>
    <dbReference type="NCBI Taxonomy" id="100452"/>
    <lineage>
        <taxon>Eukaryota</taxon>
        <taxon>Metazoa</taxon>
        <taxon>Spiralia</taxon>
        <taxon>Lophotrochozoa</taxon>
        <taxon>Mollusca</taxon>
        <taxon>Gastropoda</taxon>
        <taxon>Heterobranchia</taxon>
        <taxon>Euthyneura</taxon>
        <taxon>Panpulmonata</taxon>
        <taxon>Eupulmonata</taxon>
        <taxon>Stylommatophora</taxon>
        <taxon>Helicina</taxon>
        <taxon>Helicoidea</taxon>
        <taxon>Geomitridae</taxon>
        <taxon>Candidula</taxon>
    </lineage>
</organism>
<keyword evidence="2" id="KW-0227">DNA damage</keyword>
<gene>
    <name evidence="11" type="ORF">CUNI_LOCUS12718</name>
</gene>
<dbReference type="OrthoDB" id="2155935at2759"/>
<dbReference type="InterPro" id="IPR038051">
    <property type="entry name" value="XRCC4-like_N_sf"/>
</dbReference>
<dbReference type="GO" id="GO:0045027">
    <property type="term" value="F:DNA end binding"/>
    <property type="evidence" value="ECO:0007669"/>
    <property type="project" value="TreeGrafter"/>
</dbReference>
<evidence type="ECO:0000256" key="4">
    <source>
        <dbReference type="ARBA" id="ARBA00023204"/>
    </source>
</evidence>
<feature type="region of interest" description="Disordered" evidence="8">
    <location>
        <begin position="248"/>
        <end position="312"/>
    </location>
</feature>
<evidence type="ECO:0000259" key="10">
    <source>
        <dbReference type="Pfam" id="PF21928"/>
    </source>
</evidence>
<evidence type="ECO:0000256" key="7">
    <source>
        <dbReference type="ARBA" id="ARBA00044529"/>
    </source>
</evidence>
<evidence type="ECO:0000256" key="2">
    <source>
        <dbReference type="ARBA" id="ARBA00022763"/>
    </source>
</evidence>
<dbReference type="InterPro" id="IPR052287">
    <property type="entry name" value="NHEJ_factor"/>
</dbReference>
<reference evidence="11" key="1">
    <citation type="submission" date="2021-04" db="EMBL/GenBank/DDBJ databases">
        <authorList>
            <consortium name="Molecular Ecology Group"/>
        </authorList>
    </citation>
    <scope>NUCLEOTIDE SEQUENCE</scope>
</reference>
<feature type="compositionally biased region" description="Polar residues" evidence="8">
    <location>
        <begin position="266"/>
        <end position="281"/>
    </location>
</feature>
<dbReference type="PANTHER" id="PTHR32235">
    <property type="entry name" value="NON-HOMOLOGOUS END-JOINING FACTOR 1"/>
    <property type="match status" value="1"/>
</dbReference>
<dbReference type="InterPro" id="IPR053829">
    <property type="entry name" value="XLF-like_CC"/>
</dbReference>
<evidence type="ECO:0000256" key="3">
    <source>
        <dbReference type="ARBA" id="ARBA00023125"/>
    </source>
</evidence>
<feature type="non-terminal residue" evidence="11">
    <location>
        <position position="1"/>
    </location>
</feature>
<keyword evidence="4" id="KW-0234">DNA repair</keyword>
<dbReference type="AlphaFoldDB" id="A0A8S3ZHK6"/>
<dbReference type="InterPro" id="IPR015381">
    <property type="entry name" value="XLF-like_N"/>
</dbReference>
<dbReference type="CDD" id="cd22285">
    <property type="entry name" value="HD_XLF_N"/>
    <property type="match status" value="1"/>
</dbReference>
<comment type="similarity">
    <text evidence="6">Belongs to the XRCC4-XLF family. XLF subfamily.</text>
</comment>
<evidence type="ECO:0000259" key="9">
    <source>
        <dbReference type="Pfam" id="PF09302"/>
    </source>
</evidence>
<dbReference type="Pfam" id="PF21928">
    <property type="entry name" value="XLF_CC"/>
    <property type="match status" value="1"/>
</dbReference>
<dbReference type="Gene3D" id="2.170.210.10">
    <property type="entry name" value="DNA double-strand break repair and VJ recombination XRCC4, N-terminal"/>
    <property type="match status" value="1"/>
</dbReference>
<dbReference type="EMBL" id="CAJHNH020002589">
    <property type="protein sequence ID" value="CAG5127160.1"/>
    <property type="molecule type" value="Genomic_DNA"/>
</dbReference>
<dbReference type="PANTHER" id="PTHR32235:SF1">
    <property type="entry name" value="NON-HOMOLOGOUS END-JOINING FACTOR 1"/>
    <property type="match status" value="1"/>
</dbReference>
<accession>A0A8S3ZHK6</accession>
<dbReference type="GO" id="GO:0032807">
    <property type="term" value="C:DNA ligase IV complex"/>
    <property type="evidence" value="ECO:0007669"/>
    <property type="project" value="TreeGrafter"/>
</dbReference>
<dbReference type="Pfam" id="PF09302">
    <property type="entry name" value="XLF"/>
    <property type="match status" value="1"/>
</dbReference>
<dbReference type="GO" id="GO:0006303">
    <property type="term" value="P:double-strand break repair via nonhomologous end joining"/>
    <property type="evidence" value="ECO:0007669"/>
    <property type="project" value="UniProtKB-ARBA"/>
</dbReference>
<evidence type="ECO:0000313" key="11">
    <source>
        <dbReference type="EMBL" id="CAG5127160.1"/>
    </source>
</evidence>
<feature type="compositionally biased region" description="Low complexity" evidence="8">
    <location>
        <begin position="282"/>
        <end position="304"/>
    </location>
</feature>
<keyword evidence="3" id="KW-0238">DNA-binding</keyword>
<proteinExistence type="inferred from homology"/>
<sequence>MTAELQWRRRWKPDLKSSPWKPLEQVDIQDARDTSQKYLMKTKFDDRSCELLVTDLSHFWYEKLTEDALKKRVAKQNPSIEAPLPKILDHIQSSLQKPGKETQLSLTHQNDRIILKVNSLLAGMPFHFSFQAELADQEMGREHLTIPLMAMVGELYRQQQELFRLLALKDKQIDDYKSQGATVSRKYLETAPFDEVAFHNSMATSKGFEEEVKTFGEKAFTSLGQDLYREISTKRAWLLSSPVKDGDVEVDETSESVGAPGGPSVESWSNRLPTSLVQRNTSPNKQPSSSNSSPAKSPASSKGSSTEETPTK</sequence>
<feature type="domain" description="XLF-like N-terminal" evidence="9">
    <location>
        <begin position="19"/>
        <end position="133"/>
    </location>
</feature>
<evidence type="ECO:0000313" key="12">
    <source>
        <dbReference type="Proteomes" id="UP000678393"/>
    </source>
</evidence>
<dbReference type="Gene3D" id="1.10.287.450">
    <property type="entry name" value="Helix hairpin bin"/>
    <property type="match status" value="1"/>
</dbReference>
<dbReference type="Proteomes" id="UP000678393">
    <property type="component" value="Unassembled WGS sequence"/>
</dbReference>
<evidence type="ECO:0000256" key="8">
    <source>
        <dbReference type="SAM" id="MobiDB-lite"/>
    </source>
</evidence>
<keyword evidence="5" id="KW-0539">Nucleus</keyword>
<protein>
    <recommendedName>
        <fullName evidence="7">Non-homologous end-joining factor 1</fullName>
    </recommendedName>
</protein>
<evidence type="ECO:0000256" key="6">
    <source>
        <dbReference type="ARBA" id="ARBA00025747"/>
    </source>
</evidence>